<evidence type="ECO:0000313" key="2">
    <source>
        <dbReference type="Proteomes" id="UP000323105"/>
    </source>
</evidence>
<protein>
    <submittedName>
        <fullName evidence="1">Uncharacterized protein</fullName>
    </submittedName>
</protein>
<dbReference type="AlphaFoldDB" id="A0A5A7MBG7"/>
<organism evidence="1 2">
    <name type="scientific">Comamonas testosteroni</name>
    <name type="common">Pseudomonas testosteroni</name>
    <dbReference type="NCBI Taxonomy" id="285"/>
    <lineage>
        <taxon>Bacteria</taxon>
        <taxon>Pseudomonadati</taxon>
        <taxon>Pseudomonadota</taxon>
        <taxon>Betaproteobacteria</taxon>
        <taxon>Burkholderiales</taxon>
        <taxon>Comamonadaceae</taxon>
        <taxon>Comamonas</taxon>
    </lineage>
</organism>
<reference evidence="1 2" key="1">
    <citation type="journal article" date="2019" name="Microbiol. Resour. Announc.">
        <title>Draft Genome Sequence of Comamonas testosteroni TA441, a Bacterium That Has a Cryptic Phenol Degradation Gene Cluster.</title>
        <authorList>
            <person name="Arai H."/>
            <person name="Ishii M."/>
        </authorList>
    </citation>
    <scope>NUCLEOTIDE SEQUENCE [LARGE SCALE GENOMIC DNA]</scope>
    <source>
        <strain evidence="1 2">TA441</strain>
    </source>
</reference>
<comment type="caution">
    <text evidence="1">The sequence shown here is derived from an EMBL/GenBank/DDBJ whole genome shotgun (WGS) entry which is preliminary data.</text>
</comment>
<name>A0A5A7MBG7_COMTE</name>
<sequence>MQPVGHHFDLKALLAQGIDLALIRAGLAAQHQQNFISWCVKCGQTQVYRDLGGAGKSSGHEVQDSDRRCSVSFWLRERV</sequence>
<dbReference type="EMBL" id="BKBW01000003">
    <property type="protein sequence ID" value="GEQ74966.1"/>
    <property type="molecule type" value="Genomic_DNA"/>
</dbReference>
<proteinExistence type="predicted"/>
<evidence type="ECO:0000313" key="1">
    <source>
        <dbReference type="EMBL" id="GEQ74966.1"/>
    </source>
</evidence>
<dbReference type="Proteomes" id="UP000323105">
    <property type="component" value="Unassembled WGS sequence"/>
</dbReference>
<gene>
    <name evidence="1" type="ORF">CTTA_1971</name>
</gene>
<accession>A0A5A7MBG7</accession>